<dbReference type="Proteomes" id="UP000236286">
    <property type="component" value="Unassembled WGS sequence"/>
</dbReference>
<comment type="subcellular location">
    <subcellularLocation>
        <location evidence="1">Virion</location>
    </subcellularLocation>
</comment>
<dbReference type="Pfam" id="PF05065">
    <property type="entry name" value="Phage_capsid"/>
    <property type="match status" value="1"/>
</dbReference>
<dbReference type="AlphaFoldDB" id="A0A2J7TJR7"/>
<proteinExistence type="predicted"/>
<dbReference type="Gene3D" id="3.30.2320.10">
    <property type="entry name" value="hypothetical protein PF0899 domain"/>
    <property type="match status" value="1"/>
</dbReference>
<dbReference type="Gene3D" id="3.30.2400.10">
    <property type="entry name" value="Major capsid protein gp5"/>
    <property type="match status" value="1"/>
</dbReference>
<evidence type="ECO:0000256" key="1">
    <source>
        <dbReference type="ARBA" id="ARBA00004328"/>
    </source>
</evidence>
<dbReference type="SUPFAM" id="SSF56563">
    <property type="entry name" value="Major capsid protein gp5"/>
    <property type="match status" value="1"/>
</dbReference>
<feature type="domain" description="Phage capsid-like C-terminal" evidence="2">
    <location>
        <begin position="134"/>
        <end position="411"/>
    </location>
</feature>
<accession>A0A2J7TJR7</accession>
<dbReference type="InterPro" id="IPR024455">
    <property type="entry name" value="Phage_capsid"/>
</dbReference>
<protein>
    <submittedName>
        <fullName evidence="3">Phage major capsid protein</fullName>
    </submittedName>
</protein>
<reference evidence="3 4" key="1">
    <citation type="submission" date="2017-10" db="EMBL/GenBank/DDBJ databases">
        <title>Genome announcement of Methylocella silvestris TVC from permafrost.</title>
        <authorList>
            <person name="Wang J."/>
            <person name="Geng K."/>
            <person name="Ul-Haque F."/>
            <person name="Crombie A.T."/>
            <person name="Street L.E."/>
            <person name="Wookey P.A."/>
            <person name="Murrell J.C."/>
            <person name="Pratscher J."/>
        </authorList>
    </citation>
    <scope>NUCLEOTIDE SEQUENCE [LARGE SCALE GENOMIC DNA]</scope>
    <source>
        <strain evidence="3 4">TVC</strain>
    </source>
</reference>
<sequence>MMKSLQALREARAAIAKKIRNLLDPAVTKYTKEVEIEVDGLYAEVTVLDGQISRIERSVAMSDDLEERAHNLGDENGRSTDENAHQIVAARKAFVKLLRNGPSVLSPEERALVLPADANGRGIRNIAEGTNTAGGYLVPTILMPNLLQKLKYFGGMRDVATIMATSGGYPIAWATTDETANAGELVAENVAASTGDATFGQVTINAYKFSSKIIPVSFEVLQDSSVDVESFVLGAIAIRIARGQNTYFTIGTGTSQPQGALTAAALGVTLAAGNTTSITFDGLMDLYHAVDPAYRVSPNCSYMMNDSTFKAVKKLKDTSNRPLWLPQSTVEAFAGDGGFDTLNGKRLVINQDMPNMAANAKPVLFGDFSKYMIRDVMEVQILRFTDSAYTSKGQIGFLGWARADGRLIDASNASLAYLANSAT</sequence>
<dbReference type="InterPro" id="IPR054612">
    <property type="entry name" value="Phage_capsid-like_C"/>
</dbReference>
<organism evidence="3 4">
    <name type="scientific">Methylocella silvestris</name>
    <dbReference type="NCBI Taxonomy" id="199596"/>
    <lineage>
        <taxon>Bacteria</taxon>
        <taxon>Pseudomonadati</taxon>
        <taxon>Pseudomonadota</taxon>
        <taxon>Alphaproteobacteria</taxon>
        <taxon>Hyphomicrobiales</taxon>
        <taxon>Beijerinckiaceae</taxon>
        <taxon>Methylocella</taxon>
    </lineage>
</organism>
<dbReference type="EMBL" id="PDZR01000003">
    <property type="protein sequence ID" value="PNG27011.1"/>
    <property type="molecule type" value="Genomic_DNA"/>
</dbReference>
<dbReference type="OrthoDB" id="9786516at2"/>
<evidence type="ECO:0000313" key="3">
    <source>
        <dbReference type="EMBL" id="PNG27011.1"/>
    </source>
</evidence>
<name>A0A2J7TJR7_METSI</name>
<evidence type="ECO:0000259" key="2">
    <source>
        <dbReference type="Pfam" id="PF05065"/>
    </source>
</evidence>
<comment type="caution">
    <text evidence="3">The sequence shown here is derived from an EMBL/GenBank/DDBJ whole genome shotgun (WGS) entry which is preliminary data.</text>
</comment>
<gene>
    <name evidence="3" type="ORF">CR492_04725</name>
</gene>
<dbReference type="NCBIfam" id="TIGR01554">
    <property type="entry name" value="major_cap_HK97"/>
    <property type="match status" value="1"/>
</dbReference>
<evidence type="ECO:0000313" key="4">
    <source>
        <dbReference type="Proteomes" id="UP000236286"/>
    </source>
</evidence>